<dbReference type="Proteomes" id="UP000192582">
    <property type="component" value="Unassembled WGS sequence"/>
</dbReference>
<sequence length="64" mass="7358">MEYFLPDTYILRTQRHPDGQIELTLSRDAGLPDISDILIGSTDTWKVTEVLRDSADIRVRVQRA</sequence>
<keyword evidence="2" id="KW-1185">Reference proteome</keyword>
<accession>A0A1W1VIZ3</accession>
<dbReference type="AlphaFoldDB" id="A0A1W1VIZ3"/>
<evidence type="ECO:0000313" key="1">
    <source>
        <dbReference type="EMBL" id="SMB93355.1"/>
    </source>
</evidence>
<dbReference type="RefSeq" id="WP_084049318.1">
    <property type="nucleotide sequence ID" value="NZ_FWWU01000009.1"/>
</dbReference>
<protein>
    <submittedName>
        <fullName evidence="1">Uncharacterized protein</fullName>
    </submittedName>
</protein>
<reference evidence="1 2" key="1">
    <citation type="submission" date="2017-04" db="EMBL/GenBank/DDBJ databases">
        <authorList>
            <person name="Afonso C.L."/>
            <person name="Miller P.J."/>
            <person name="Scott M.A."/>
            <person name="Spackman E."/>
            <person name="Goraichik I."/>
            <person name="Dimitrov K.M."/>
            <person name="Suarez D.L."/>
            <person name="Swayne D.E."/>
        </authorList>
    </citation>
    <scope>NUCLEOTIDE SEQUENCE [LARGE SCALE GENOMIC DNA]</scope>
    <source>
        <strain evidence="1 2">KR-140</strain>
    </source>
</reference>
<evidence type="ECO:0000313" key="2">
    <source>
        <dbReference type="Proteomes" id="UP000192582"/>
    </source>
</evidence>
<dbReference type="EMBL" id="FWWU01000009">
    <property type="protein sequence ID" value="SMB93355.1"/>
    <property type="molecule type" value="Genomic_DNA"/>
</dbReference>
<name>A0A1W1VIZ3_9DEIO</name>
<proteinExistence type="predicted"/>
<gene>
    <name evidence="1" type="ORF">SAMN00790413_01949</name>
</gene>
<organism evidence="1 2">
    <name type="scientific">Deinococcus hopiensis KR-140</name>
    <dbReference type="NCBI Taxonomy" id="695939"/>
    <lineage>
        <taxon>Bacteria</taxon>
        <taxon>Thermotogati</taxon>
        <taxon>Deinococcota</taxon>
        <taxon>Deinococci</taxon>
        <taxon>Deinococcales</taxon>
        <taxon>Deinococcaceae</taxon>
        <taxon>Deinococcus</taxon>
    </lineage>
</organism>